<dbReference type="SMART" id="SM00347">
    <property type="entry name" value="HTH_MARR"/>
    <property type="match status" value="1"/>
</dbReference>
<reference evidence="5 6" key="1">
    <citation type="submission" date="2013-04" db="EMBL/GenBank/DDBJ databases">
        <title>Hyphomonas hirschiana VP5 Genome Sequencing.</title>
        <authorList>
            <person name="Lai Q."/>
            <person name="Shao Z."/>
        </authorList>
    </citation>
    <scope>NUCLEOTIDE SEQUENCE [LARGE SCALE GENOMIC DNA]</scope>
    <source>
        <strain evidence="5 6">VP5</strain>
    </source>
</reference>
<dbReference type="OrthoDB" id="9815567at2"/>
<dbReference type="InterPro" id="IPR036388">
    <property type="entry name" value="WH-like_DNA-bd_sf"/>
</dbReference>
<comment type="caution">
    <text evidence="5">The sequence shown here is derived from an EMBL/GenBank/DDBJ whole genome shotgun (WGS) entry which is preliminary data.</text>
</comment>
<protein>
    <submittedName>
        <fullName evidence="5">MarR family transcriptional regulator</fullName>
    </submittedName>
</protein>
<dbReference type="PROSITE" id="PS50995">
    <property type="entry name" value="HTH_MARR_2"/>
    <property type="match status" value="1"/>
</dbReference>
<evidence type="ECO:0000313" key="6">
    <source>
        <dbReference type="Proteomes" id="UP000025061"/>
    </source>
</evidence>
<dbReference type="AlphaFoldDB" id="A0A059FH23"/>
<dbReference type="GO" id="GO:0006950">
    <property type="term" value="P:response to stress"/>
    <property type="evidence" value="ECO:0007669"/>
    <property type="project" value="TreeGrafter"/>
</dbReference>
<dbReference type="InterPro" id="IPR036390">
    <property type="entry name" value="WH_DNA-bd_sf"/>
</dbReference>
<dbReference type="PANTHER" id="PTHR33164">
    <property type="entry name" value="TRANSCRIPTIONAL REGULATOR, MARR FAMILY"/>
    <property type="match status" value="1"/>
</dbReference>
<dbReference type="GO" id="GO:0003700">
    <property type="term" value="F:DNA-binding transcription factor activity"/>
    <property type="evidence" value="ECO:0007669"/>
    <property type="project" value="InterPro"/>
</dbReference>
<feature type="domain" description="HTH marR-type" evidence="4">
    <location>
        <begin position="11"/>
        <end position="143"/>
    </location>
</feature>
<dbReference type="InterPro" id="IPR023187">
    <property type="entry name" value="Tscrpt_reg_MarR-type_CS"/>
</dbReference>
<keyword evidence="3" id="KW-0804">Transcription</keyword>
<dbReference type="PRINTS" id="PR00598">
    <property type="entry name" value="HTHMARR"/>
</dbReference>
<dbReference type="PATRIC" id="fig|1280951.3.peg.2797"/>
<dbReference type="Proteomes" id="UP000025061">
    <property type="component" value="Unassembled WGS sequence"/>
</dbReference>
<dbReference type="InterPro" id="IPR000835">
    <property type="entry name" value="HTH_MarR-typ"/>
</dbReference>
<dbReference type="SUPFAM" id="SSF46785">
    <property type="entry name" value="Winged helix' DNA-binding domain"/>
    <property type="match status" value="1"/>
</dbReference>
<name>A0A059FH23_9PROT</name>
<dbReference type="PANTHER" id="PTHR33164:SF43">
    <property type="entry name" value="HTH-TYPE TRANSCRIPTIONAL REPRESSOR YETL"/>
    <property type="match status" value="1"/>
</dbReference>
<evidence type="ECO:0000313" key="5">
    <source>
        <dbReference type="EMBL" id="KCZ89907.1"/>
    </source>
</evidence>
<dbReference type="Gene3D" id="1.10.10.10">
    <property type="entry name" value="Winged helix-like DNA-binding domain superfamily/Winged helix DNA-binding domain"/>
    <property type="match status" value="1"/>
</dbReference>
<dbReference type="Pfam" id="PF12802">
    <property type="entry name" value="MarR_2"/>
    <property type="match status" value="1"/>
</dbReference>
<dbReference type="InterPro" id="IPR039422">
    <property type="entry name" value="MarR/SlyA-like"/>
</dbReference>
<keyword evidence="6" id="KW-1185">Reference proteome</keyword>
<accession>A0A059FH23</accession>
<keyword evidence="2" id="KW-0238">DNA-binding</keyword>
<dbReference type="GO" id="GO:0003677">
    <property type="term" value="F:DNA binding"/>
    <property type="evidence" value="ECO:0007669"/>
    <property type="project" value="UniProtKB-KW"/>
</dbReference>
<dbReference type="PROSITE" id="PS01117">
    <property type="entry name" value="HTH_MARR_1"/>
    <property type="match status" value="1"/>
</dbReference>
<keyword evidence="1" id="KW-0805">Transcription regulation</keyword>
<evidence type="ECO:0000256" key="2">
    <source>
        <dbReference type="ARBA" id="ARBA00023125"/>
    </source>
</evidence>
<dbReference type="RefSeq" id="WP_011648093.1">
    <property type="nucleotide sequence ID" value="NZ_ARYI01000013.1"/>
</dbReference>
<proteinExistence type="predicted"/>
<gene>
    <name evidence="5" type="ORF">HHI_13885</name>
</gene>
<evidence type="ECO:0000259" key="4">
    <source>
        <dbReference type="PROSITE" id="PS50995"/>
    </source>
</evidence>
<evidence type="ECO:0000256" key="3">
    <source>
        <dbReference type="ARBA" id="ARBA00023163"/>
    </source>
</evidence>
<organism evidence="5 6">
    <name type="scientific">Hyphomonas hirschiana VP5</name>
    <dbReference type="NCBI Taxonomy" id="1280951"/>
    <lineage>
        <taxon>Bacteria</taxon>
        <taxon>Pseudomonadati</taxon>
        <taxon>Pseudomonadota</taxon>
        <taxon>Alphaproteobacteria</taxon>
        <taxon>Hyphomonadales</taxon>
        <taxon>Hyphomonadaceae</taxon>
        <taxon>Hyphomonas</taxon>
    </lineage>
</organism>
<dbReference type="EMBL" id="ARYI01000013">
    <property type="protein sequence ID" value="KCZ89907.1"/>
    <property type="molecule type" value="Genomic_DNA"/>
</dbReference>
<evidence type="ECO:0000256" key="1">
    <source>
        <dbReference type="ARBA" id="ARBA00023015"/>
    </source>
</evidence>
<sequence length="153" mass="16446">MSEIQTVSALDAHLGYWLRMVSNAVSQSFARALDGEGVTVAEWVLLRTLHDAAETSPSRVAATLGMTKGAITKLADRLIDKGLIRRKADPADGRAQLLALTPRARKLVPKLAALADANDGTFFSGLKPAERAELERLLMKIIADRGITEIPAS</sequence>